<dbReference type="GeneID" id="10538388"/>
<evidence type="ECO:0000256" key="5">
    <source>
        <dbReference type="SAM" id="MobiDB-lite"/>
    </source>
</evidence>
<evidence type="ECO:0000313" key="8">
    <source>
        <dbReference type="Proteomes" id="UP000008783"/>
    </source>
</evidence>
<dbReference type="STRING" id="418459.E3KT65"/>
<feature type="region of interest" description="Disordered" evidence="5">
    <location>
        <begin position="668"/>
        <end position="701"/>
    </location>
</feature>
<feature type="compositionally biased region" description="Basic and acidic residues" evidence="5">
    <location>
        <begin position="52"/>
        <end position="84"/>
    </location>
</feature>
<reference evidence="8" key="2">
    <citation type="journal article" date="2011" name="Proc. Natl. Acad. Sci. U.S.A.">
        <title>Obligate biotrophy features unraveled by the genomic analysis of rust fungi.</title>
        <authorList>
            <person name="Duplessis S."/>
            <person name="Cuomo C.A."/>
            <person name="Lin Y.-C."/>
            <person name="Aerts A."/>
            <person name="Tisserant E."/>
            <person name="Veneault-Fourrey C."/>
            <person name="Joly D.L."/>
            <person name="Hacquard S."/>
            <person name="Amselem J."/>
            <person name="Cantarel B.L."/>
            <person name="Chiu R."/>
            <person name="Coutinho P.M."/>
            <person name="Feau N."/>
            <person name="Field M."/>
            <person name="Frey P."/>
            <person name="Gelhaye E."/>
            <person name="Goldberg J."/>
            <person name="Grabherr M.G."/>
            <person name="Kodira C.D."/>
            <person name="Kohler A."/>
            <person name="Kuees U."/>
            <person name="Lindquist E.A."/>
            <person name="Lucas S.M."/>
            <person name="Mago R."/>
            <person name="Mauceli E."/>
            <person name="Morin E."/>
            <person name="Murat C."/>
            <person name="Pangilinan J.L."/>
            <person name="Park R."/>
            <person name="Pearson M."/>
            <person name="Quesneville H."/>
            <person name="Rouhier N."/>
            <person name="Sakthikumar S."/>
            <person name="Salamov A.A."/>
            <person name="Schmutz J."/>
            <person name="Selles B."/>
            <person name="Shapiro H."/>
            <person name="Tanguay P."/>
            <person name="Tuskan G.A."/>
            <person name="Henrissat B."/>
            <person name="Van de Peer Y."/>
            <person name="Rouze P."/>
            <person name="Ellis J.G."/>
            <person name="Dodds P.N."/>
            <person name="Schein J.E."/>
            <person name="Zhong S."/>
            <person name="Hamelin R.C."/>
            <person name="Grigoriev I.V."/>
            <person name="Szabo L.J."/>
            <person name="Martin F."/>
        </authorList>
    </citation>
    <scope>NUCLEOTIDE SEQUENCE [LARGE SCALE GENOMIC DNA]</scope>
    <source>
        <strain evidence="8">CRL 75-36-700-3 / race SCCL</strain>
    </source>
</reference>
<dbReference type="GO" id="GO:0003676">
    <property type="term" value="F:nucleic acid binding"/>
    <property type="evidence" value="ECO:0007669"/>
    <property type="project" value="InterPro"/>
</dbReference>
<evidence type="ECO:0000313" key="7">
    <source>
        <dbReference type="EMBL" id="EFP87490.2"/>
    </source>
</evidence>
<evidence type="ECO:0000256" key="2">
    <source>
        <dbReference type="ARBA" id="ARBA00005407"/>
    </source>
</evidence>
<comment type="similarity">
    <text evidence="2">Belongs to the ARS2 family.</text>
</comment>
<dbReference type="InterPro" id="IPR035979">
    <property type="entry name" value="RBD_domain_sf"/>
</dbReference>
<dbReference type="PROSITE" id="PS50157">
    <property type="entry name" value="ZINC_FINGER_C2H2_2"/>
    <property type="match status" value="1"/>
</dbReference>
<keyword evidence="4" id="KW-0862">Zinc</keyword>
<dbReference type="InterPro" id="IPR013087">
    <property type="entry name" value="Znf_C2H2_type"/>
</dbReference>
<dbReference type="SUPFAM" id="SSF54928">
    <property type="entry name" value="RNA-binding domain, RBD"/>
    <property type="match status" value="1"/>
</dbReference>
<dbReference type="VEuPathDB" id="FungiDB:PGTG_13861"/>
<feature type="compositionally biased region" description="Polar residues" evidence="5">
    <location>
        <begin position="677"/>
        <end position="701"/>
    </location>
</feature>
<dbReference type="GO" id="GO:0016604">
    <property type="term" value="C:nuclear body"/>
    <property type="evidence" value="ECO:0000318"/>
    <property type="project" value="GO_Central"/>
</dbReference>
<proteinExistence type="inferred from homology"/>
<dbReference type="InterPro" id="IPR039727">
    <property type="entry name" value="SE/Ars2"/>
</dbReference>
<comment type="subcellular location">
    <subcellularLocation>
        <location evidence="1">Nucleus</location>
    </subcellularLocation>
</comment>
<protein>
    <recommendedName>
        <fullName evidence="6">C2H2-type domain-containing protein</fullName>
    </recommendedName>
</protein>
<feature type="region of interest" description="Disordered" evidence="5">
    <location>
        <begin position="309"/>
        <end position="387"/>
    </location>
</feature>
<dbReference type="InterPro" id="IPR021933">
    <property type="entry name" value="SERRATE/Ars2_N"/>
</dbReference>
<organism evidence="7 8">
    <name type="scientific">Puccinia graminis f. sp. tritici (strain CRL 75-36-700-3 / race SCCL)</name>
    <name type="common">Black stem rust fungus</name>
    <dbReference type="NCBI Taxonomy" id="418459"/>
    <lineage>
        <taxon>Eukaryota</taxon>
        <taxon>Fungi</taxon>
        <taxon>Dikarya</taxon>
        <taxon>Basidiomycota</taxon>
        <taxon>Pucciniomycotina</taxon>
        <taxon>Pucciniomycetes</taxon>
        <taxon>Pucciniales</taxon>
        <taxon>Pucciniaceae</taxon>
        <taxon>Puccinia</taxon>
    </lineage>
</organism>
<feature type="compositionally biased region" description="Polar residues" evidence="5">
    <location>
        <begin position="325"/>
        <end position="335"/>
    </location>
</feature>
<evidence type="ECO:0000259" key="6">
    <source>
        <dbReference type="PROSITE" id="PS50157"/>
    </source>
</evidence>
<reference key="1">
    <citation type="submission" date="2007-01" db="EMBL/GenBank/DDBJ databases">
        <title>The Genome Sequence of Puccinia graminis f. sp. tritici Strain CRL 75-36-700-3.</title>
        <authorList>
            <consortium name="The Broad Institute Genome Sequencing Platform"/>
            <person name="Birren B."/>
            <person name="Lander E."/>
            <person name="Galagan J."/>
            <person name="Nusbaum C."/>
            <person name="Devon K."/>
            <person name="Cuomo C."/>
            <person name="Jaffe D."/>
            <person name="Butler J."/>
            <person name="Alvarez P."/>
            <person name="Gnerre S."/>
            <person name="Grabherr M."/>
            <person name="Mauceli E."/>
            <person name="Brockman W."/>
            <person name="Young S."/>
            <person name="LaButti K."/>
            <person name="Sykes S."/>
            <person name="DeCaprio D."/>
            <person name="Crawford M."/>
            <person name="Koehrsen M."/>
            <person name="Engels R."/>
            <person name="Montgomery P."/>
            <person name="Pearson M."/>
            <person name="Howarth C."/>
            <person name="Larson L."/>
            <person name="White J."/>
            <person name="Zeng Q."/>
            <person name="Kodira C."/>
            <person name="Yandava C."/>
            <person name="Alvarado L."/>
            <person name="O'Leary S."/>
            <person name="Szabo L."/>
            <person name="Dean R."/>
            <person name="Schein J."/>
        </authorList>
    </citation>
    <scope>NUCLEOTIDE SEQUENCE</scope>
    <source>
        <strain>CRL 75-36-700-3</strain>
    </source>
</reference>
<feature type="region of interest" description="Disordered" evidence="5">
    <location>
        <begin position="934"/>
        <end position="1013"/>
    </location>
</feature>
<dbReference type="GO" id="GO:0031047">
    <property type="term" value="P:regulatory ncRNA-mediated gene silencing"/>
    <property type="evidence" value="ECO:0007669"/>
    <property type="project" value="UniProtKB-ARBA"/>
</dbReference>
<evidence type="ECO:0000256" key="3">
    <source>
        <dbReference type="ARBA" id="ARBA00023242"/>
    </source>
</evidence>
<dbReference type="PROSITE" id="PS00028">
    <property type="entry name" value="ZINC_FINGER_C2H2_1"/>
    <property type="match status" value="1"/>
</dbReference>
<accession>E3KT65</accession>
<dbReference type="Pfam" id="PF12066">
    <property type="entry name" value="SERRATE_Ars2_N"/>
    <property type="match status" value="1"/>
</dbReference>
<feature type="region of interest" description="Disordered" evidence="5">
    <location>
        <begin position="1"/>
        <end position="84"/>
    </location>
</feature>
<dbReference type="AlphaFoldDB" id="E3KT65"/>
<gene>
    <name evidence="7" type="ORF">PGTG_13861</name>
</gene>
<keyword evidence="8" id="KW-1185">Reference proteome</keyword>
<name>E3KT65_PUCGT</name>
<sequence length="1035" mass="114849">MSDSAGLEEPRLRSPSPGRGGRFDDGGRRSPPPPGDRWNGGNGPPGSNSRGRSVEFGRKRRRDESPPSRDRYIPNYEREPYRERDRRDYPYPILDHGGSLPRPSTLPIVRTSALWCCQFLSHLFNHLLLPTDRPVRHGPNPEVFDDPYRRSGNAYRDDMFTYSPDRGLSGRGGPNHSRSHLTPPSEVPHLVSFRYFADFMRSTSPHIAEDKEKLAEQWKRYRQDHTRKQLVAFFEENKSKAWFREKYQPGPEFEELRQRLKKKGREGKIESFISRLEKGDLDILNYDYASAPTSIKRLVVPKSLTDQLEDRGTSGLKTDPGPAAPSTQAPTTSQDGEIKESTLPPKPDSEVTTVSEVGKVKTESDADVKNEITSTNPDAEGEDYEEPDDEFSASMAEALNGPNTGLAPSSALGSLIGESMRGKMGSDDIVILPPADNQLFIKSISPDISRTELENHCKQVEGFDYLALSDPHTGKKLHRVGWVSFVPGTDMKAAESALGESKINNFTLHLMRTERPAFQKLRLCPGIMNTHERIIKDLGQIRKLAACFEAEYFGTGSNQEKCGSTAIEAKISKMKDETGQNLESTSKQPPADTGGGTPTPQDPGLNPQDSDLKPDLPEEKNVMLDKKALDFYIYYLRTVFNCCYYCVCICDFQEELCRRCPKHVRKAPSRHLDDHSTTATPQSHRRNANSQNSTHLKSNESNWARTLDDRVALILTPSEVDPREFGGERIDDEIHRLCQPQITDEGAGKFRCKSCSKLFKAMNFIEKHIMSKHGEVINQDSIERIKYLNNYILDPSHTTPQPPPPPEYGHSRTHNGISAGPPASHGMMPSMGHGHPADFHNGGYPPMMNSTMSGPGGMMMGGPYGNYMPPMYPSYGPGHSYPPPMSGPPPMFPNGPMMSGHGNGGGPSYGGPYYMGNMGPGAPYPPAYQPHHQVYSSLPAIPPPARPPNGNARRLGDRISRHFADDLGLPAPPHHHDHKRSRRDDFTRPTNGSFAGSTTSNGPLPPLVASDPRSKTVLAYNDLDTPAGDEVVLNY</sequence>
<feature type="region of interest" description="Disordered" evidence="5">
    <location>
        <begin position="575"/>
        <end position="616"/>
    </location>
</feature>
<feature type="compositionally biased region" description="Basic and acidic residues" evidence="5">
    <location>
        <begin position="358"/>
        <end position="370"/>
    </location>
</feature>
<evidence type="ECO:0000256" key="4">
    <source>
        <dbReference type="PROSITE-ProRule" id="PRU00042"/>
    </source>
</evidence>
<dbReference type="HOGENOM" id="CLU_009652_0_0_1"/>
<feature type="region of interest" description="Disordered" evidence="5">
    <location>
        <begin position="793"/>
        <end position="823"/>
    </location>
</feature>
<keyword evidence="4" id="KW-0479">Metal-binding</keyword>
<dbReference type="PANTHER" id="PTHR13165">
    <property type="entry name" value="ARSENITE-RESISTANCE PROTEIN 2"/>
    <property type="match status" value="1"/>
</dbReference>
<dbReference type="OrthoDB" id="342064at2759"/>
<evidence type="ECO:0000256" key="1">
    <source>
        <dbReference type="ARBA" id="ARBA00004123"/>
    </source>
</evidence>
<feature type="region of interest" description="Disordered" evidence="5">
    <location>
        <begin position="159"/>
        <end position="185"/>
    </location>
</feature>
<feature type="compositionally biased region" description="Low complexity" evidence="5">
    <location>
        <begin position="588"/>
        <end position="604"/>
    </location>
</feature>
<dbReference type="eggNOG" id="KOG2295">
    <property type="taxonomic scope" value="Eukaryota"/>
</dbReference>
<keyword evidence="3" id="KW-0539">Nucleus</keyword>
<dbReference type="GO" id="GO:0008270">
    <property type="term" value="F:zinc ion binding"/>
    <property type="evidence" value="ECO:0007669"/>
    <property type="project" value="UniProtKB-KW"/>
</dbReference>
<dbReference type="KEGG" id="pgr:PGTG_13861"/>
<feature type="compositionally biased region" description="Polar residues" evidence="5">
    <location>
        <begin position="988"/>
        <end position="1002"/>
    </location>
</feature>
<dbReference type="SMART" id="SM01173">
    <property type="entry name" value="DUF4187"/>
    <property type="match status" value="1"/>
</dbReference>
<dbReference type="InterPro" id="IPR007042">
    <property type="entry name" value="SERRATE/Ars2_C"/>
</dbReference>
<dbReference type="PANTHER" id="PTHR13165:SF0">
    <property type="entry name" value="SERRATE RNA EFFECTOR MOLECULE HOMOLOG"/>
    <property type="match status" value="1"/>
</dbReference>
<dbReference type="RefSeq" id="XP_003331909.2">
    <property type="nucleotide sequence ID" value="XM_003331861.2"/>
</dbReference>
<dbReference type="GO" id="GO:0016070">
    <property type="term" value="P:RNA metabolic process"/>
    <property type="evidence" value="ECO:0007669"/>
    <property type="project" value="UniProtKB-ARBA"/>
</dbReference>
<dbReference type="InterPro" id="IPR025239">
    <property type="entry name" value="DUF4187"/>
</dbReference>
<feature type="compositionally biased region" description="Basic and acidic residues" evidence="5">
    <location>
        <begin position="954"/>
        <end position="965"/>
    </location>
</feature>
<dbReference type="Pfam" id="PF04959">
    <property type="entry name" value="ARS2"/>
    <property type="match status" value="1"/>
</dbReference>
<dbReference type="Proteomes" id="UP000008783">
    <property type="component" value="Unassembled WGS sequence"/>
</dbReference>
<dbReference type="InParanoid" id="E3KT65"/>
<dbReference type="EMBL" id="DS178307">
    <property type="protein sequence ID" value="EFP87490.2"/>
    <property type="molecule type" value="Genomic_DNA"/>
</dbReference>
<keyword evidence="4" id="KW-0863">Zinc-finger</keyword>
<feature type="domain" description="C2H2-type" evidence="6">
    <location>
        <begin position="750"/>
        <end position="773"/>
    </location>
</feature>